<dbReference type="EC" id="2.3.2.27" evidence="4"/>
<dbReference type="AlphaFoldDB" id="A0A2P6VIZ9"/>
<keyword evidence="15" id="KW-1185">Reference proteome</keyword>
<dbReference type="GO" id="GO:0006511">
    <property type="term" value="P:ubiquitin-dependent protein catabolic process"/>
    <property type="evidence" value="ECO:0007669"/>
    <property type="project" value="InterPro"/>
</dbReference>
<dbReference type="CDD" id="cd16534">
    <property type="entry name" value="RING-HC_RNF5-like"/>
    <property type="match status" value="1"/>
</dbReference>
<comment type="catalytic activity">
    <reaction evidence="1">
        <text>S-ubiquitinyl-[E2 ubiquitin-conjugating enzyme]-L-cysteine + [acceptor protein]-L-lysine = [E2 ubiquitin-conjugating enzyme]-L-cysteine + N(6)-ubiquitinyl-[acceptor protein]-L-lysine.</text>
        <dbReference type="EC" id="2.3.2.27"/>
    </reaction>
</comment>
<feature type="region of interest" description="Disordered" evidence="12">
    <location>
        <begin position="122"/>
        <end position="151"/>
    </location>
</feature>
<feature type="compositionally biased region" description="Low complexity" evidence="12">
    <location>
        <begin position="13"/>
        <end position="33"/>
    </location>
</feature>
<dbReference type="GO" id="GO:0016874">
    <property type="term" value="F:ligase activity"/>
    <property type="evidence" value="ECO:0007669"/>
    <property type="project" value="UniProtKB-KW"/>
</dbReference>
<feature type="domain" description="RING-type" evidence="13">
    <location>
        <begin position="69"/>
        <end position="110"/>
    </location>
</feature>
<dbReference type="GO" id="GO:0005783">
    <property type="term" value="C:endoplasmic reticulum"/>
    <property type="evidence" value="ECO:0007669"/>
    <property type="project" value="InterPro"/>
</dbReference>
<keyword evidence="8" id="KW-0833">Ubl conjugation pathway</keyword>
<dbReference type="InterPro" id="IPR045103">
    <property type="entry name" value="RNF5/RNF185-like"/>
</dbReference>
<keyword evidence="5" id="KW-0808">Transferase</keyword>
<dbReference type="Pfam" id="PF13445">
    <property type="entry name" value="zf-RING_UBOX"/>
    <property type="match status" value="1"/>
</dbReference>
<dbReference type="GO" id="GO:0061630">
    <property type="term" value="F:ubiquitin protein ligase activity"/>
    <property type="evidence" value="ECO:0007669"/>
    <property type="project" value="UniProtKB-EC"/>
</dbReference>
<dbReference type="SUPFAM" id="SSF57850">
    <property type="entry name" value="RING/U-box"/>
    <property type="match status" value="1"/>
</dbReference>
<dbReference type="UniPathway" id="UPA00143"/>
<dbReference type="SMART" id="SM00184">
    <property type="entry name" value="RING"/>
    <property type="match status" value="1"/>
</dbReference>
<keyword evidence="9" id="KW-0862">Zinc</keyword>
<sequence>MSAAAGAELPSLQPAAGGLQQQAVQPPAGPEQQLAALPGKQAEAGFDEGPKAALKKGLEESQEDILFSCNICYDLASEPVVTLCGHLYCWPCLYRWLQVQSHCRTCPVCKAGVEMDKVIPIYGRGGNEDPRSKSKGEPEVVPQRPAGQRPAPVMRNPLLQPNVNVAAQQGGLGIIPTLFGLQNGNGNAGYAEPLTPEQQHQAFLSRLLLMLGSFVIMCLLLF</sequence>
<dbReference type="InterPro" id="IPR001841">
    <property type="entry name" value="Znf_RING"/>
</dbReference>
<evidence type="ECO:0000256" key="3">
    <source>
        <dbReference type="ARBA" id="ARBA00004906"/>
    </source>
</evidence>
<dbReference type="PROSITE" id="PS00518">
    <property type="entry name" value="ZF_RING_1"/>
    <property type="match status" value="1"/>
</dbReference>
<keyword evidence="10" id="KW-0472">Membrane</keyword>
<name>A0A2P6VIZ9_9CHLO</name>
<dbReference type="InterPro" id="IPR017907">
    <property type="entry name" value="Znf_RING_CS"/>
</dbReference>
<dbReference type="InterPro" id="IPR013083">
    <property type="entry name" value="Znf_RING/FYVE/PHD"/>
</dbReference>
<dbReference type="EMBL" id="LHPF02000005">
    <property type="protein sequence ID" value="PSC74076.1"/>
    <property type="molecule type" value="Genomic_DNA"/>
</dbReference>
<dbReference type="Gene3D" id="3.30.40.10">
    <property type="entry name" value="Zinc/RING finger domain, C3HC4 (zinc finger)"/>
    <property type="match status" value="1"/>
</dbReference>
<evidence type="ECO:0000259" key="13">
    <source>
        <dbReference type="PROSITE" id="PS50089"/>
    </source>
</evidence>
<evidence type="ECO:0000256" key="6">
    <source>
        <dbReference type="ARBA" id="ARBA00022723"/>
    </source>
</evidence>
<dbReference type="InterPro" id="IPR027370">
    <property type="entry name" value="Znf-RING_euk"/>
</dbReference>
<feature type="compositionally biased region" description="Basic and acidic residues" evidence="12">
    <location>
        <begin position="126"/>
        <end position="138"/>
    </location>
</feature>
<evidence type="ECO:0000256" key="4">
    <source>
        <dbReference type="ARBA" id="ARBA00012483"/>
    </source>
</evidence>
<protein>
    <recommendedName>
        <fullName evidence="4">RING-type E3 ubiquitin transferase</fullName>
        <ecNumber evidence="4">2.3.2.27</ecNumber>
    </recommendedName>
</protein>
<dbReference type="PANTHER" id="PTHR12313">
    <property type="entry name" value="E3 UBIQUITIN-PROTEIN LIGASE RNF5-RELATED"/>
    <property type="match status" value="1"/>
</dbReference>
<dbReference type="GO" id="GO:0016567">
    <property type="term" value="P:protein ubiquitination"/>
    <property type="evidence" value="ECO:0007669"/>
    <property type="project" value="UniProtKB-UniPathway"/>
</dbReference>
<gene>
    <name evidence="14" type="ORF">C2E20_2788</name>
</gene>
<feature type="region of interest" description="Disordered" evidence="12">
    <location>
        <begin position="1"/>
        <end position="39"/>
    </location>
</feature>
<keyword evidence="6" id="KW-0479">Metal-binding</keyword>
<comment type="pathway">
    <text evidence="3">Protein modification; protein ubiquitination.</text>
</comment>
<evidence type="ECO:0000256" key="7">
    <source>
        <dbReference type="ARBA" id="ARBA00022771"/>
    </source>
</evidence>
<evidence type="ECO:0000256" key="1">
    <source>
        <dbReference type="ARBA" id="ARBA00000900"/>
    </source>
</evidence>
<evidence type="ECO:0000256" key="10">
    <source>
        <dbReference type="ARBA" id="ARBA00023136"/>
    </source>
</evidence>
<evidence type="ECO:0000256" key="11">
    <source>
        <dbReference type="PROSITE-ProRule" id="PRU00175"/>
    </source>
</evidence>
<dbReference type="PROSITE" id="PS50089">
    <property type="entry name" value="ZF_RING_2"/>
    <property type="match status" value="1"/>
</dbReference>
<evidence type="ECO:0000313" key="14">
    <source>
        <dbReference type="EMBL" id="PSC74076.1"/>
    </source>
</evidence>
<reference evidence="14 15" key="1">
    <citation type="journal article" date="2018" name="Plant J.">
        <title>Genome sequences of Chlorella sorokiniana UTEX 1602 and Micractinium conductrix SAG 241.80: implications to maltose excretion by a green alga.</title>
        <authorList>
            <person name="Arriola M.B."/>
            <person name="Velmurugan N."/>
            <person name="Zhang Y."/>
            <person name="Plunkett M.H."/>
            <person name="Hondzo H."/>
            <person name="Barney B.M."/>
        </authorList>
    </citation>
    <scope>NUCLEOTIDE SEQUENCE [LARGE SCALE GENOMIC DNA]</scope>
    <source>
        <strain evidence="14 15">SAG 241.80</strain>
    </source>
</reference>
<comment type="subcellular location">
    <subcellularLocation>
        <location evidence="2">Endomembrane system</location>
    </subcellularLocation>
</comment>
<dbReference type="Proteomes" id="UP000239649">
    <property type="component" value="Unassembled WGS sequence"/>
</dbReference>
<keyword evidence="7 11" id="KW-0863">Zinc-finger</keyword>
<organism evidence="14 15">
    <name type="scientific">Micractinium conductrix</name>
    <dbReference type="NCBI Taxonomy" id="554055"/>
    <lineage>
        <taxon>Eukaryota</taxon>
        <taxon>Viridiplantae</taxon>
        <taxon>Chlorophyta</taxon>
        <taxon>core chlorophytes</taxon>
        <taxon>Trebouxiophyceae</taxon>
        <taxon>Chlorellales</taxon>
        <taxon>Chlorellaceae</taxon>
        <taxon>Chlorella clade</taxon>
        <taxon>Micractinium</taxon>
    </lineage>
</organism>
<proteinExistence type="predicted"/>
<comment type="caution">
    <text evidence="14">The sequence shown here is derived from an EMBL/GenBank/DDBJ whole genome shotgun (WGS) entry which is preliminary data.</text>
</comment>
<evidence type="ECO:0000256" key="9">
    <source>
        <dbReference type="ARBA" id="ARBA00022833"/>
    </source>
</evidence>
<evidence type="ECO:0000313" key="15">
    <source>
        <dbReference type="Proteomes" id="UP000239649"/>
    </source>
</evidence>
<evidence type="ECO:0000256" key="8">
    <source>
        <dbReference type="ARBA" id="ARBA00022786"/>
    </source>
</evidence>
<evidence type="ECO:0000256" key="5">
    <source>
        <dbReference type="ARBA" id="ARBA00022679"/>
    </source>
</evidence>
<dbReference type="STRING" id="554055.A0A2P6VIZ9"/>
<evidence type="ECO:0000256" key="2">
    <source>
        <dbReference type="ARBA" id="ARBA00004308"/>
    </source>
</evidence>
<dbReference type="OrthoDB" id="6270329at2759"/>
<dbReference type="GO" id="GO:0008270">
    <property type="term" value="F:zinc ion binding"/>
    <property type="evidence" value="ECO:0007669"/>
    <property type="project" value="UniProtKB-KW"/>
</dbReference>
<accession>A0A2P6VIZ9</accession>
<evidence type="ECO:0000256" key="12">
    <source>
        <dbReference type="SAM" id="MobiDB-lite"/>
    </source>
</evidence>